<proteinExistence type="predicted"/>
<name>A0A5N6XW18_9EURO</name>
<keyword evidence="1" id="KW-1133">Transmembrane helix</keyword>
<reference evidence="2" key="1">
    <citation type="submission" date="2019-04" db="EMBL/GenBank/DDBJ databases">
        <title>Friends and foes A comparative genomics study of 23 Aspergillus species from section Flavi.</title>
        <authorList>
            <consortium name="DOE Joint Genome Institute"/>
            <person name="Kjaerbolling I."/>
            <person name="Vesth T."/>
            <person name="Frisvad J.C."/>
            <person name="Nybo J.L."/>
            <person name="Theobald S."/>
            <person name="Kildgaard S."/>
            <person name="Isbrandt T."/>
            <person name="Kuo A."/>
            <person name="Sato A."/>
            <person name="Lyhne E.K."/>
            <person name="Kogle M.E."/>
            <person name="Wiebenga A."/>
            <person name="Kun R.S."/>
            <person name="Lubbers R.J."/>
            <person name="Makela M.R."/>
            <person name="Barry K."/>
            <person name="Chovatia M."/>
            <person name="Clum A."/>
            <person name="Daum C."/>
            <person name="Haridas S."/>
            <person name="He G."/>
            <person name="LaButti K."/>
            <person name="Lipzen A."/>
            <person name="Mondo S."/>
            <person name="Riley R."/>
            <person name="Salamov A."/>
            <person name="Simmons B.A."/>
            <person name="Magnuson J.K."/>
            <person name="Henrissat B."/>
            <person name="Mortensen U.H."/>
            <person name="Larsen T.O."/>
            <person name="Devries R.P."/>
            <person name="Grigoriev I.V."/>
            <person name="Machida M."/>
            <person name="Baker S.E."/>
            <person name="Andersen M.R."/>
        </authorList>
    </citation>
    <scope>NUCLEOTIDE SEQUENCE</scope>
    <source>
        <strain evidence="2">CBS 117612</strain>
    </source>
</reference>
<organism evidence="2">
    <name type="scientific">Aspergillus arachidicola</name>
    <dbReference type="NCBI Taxonomy" id="656916"/>
    <lineage>
        <taxon>Eukaryota</taxon>
        <taxon>Fungi</taxon>
        <taxon>Dikarya</taxon>
        <taxon>Ascomycota</taxon>
        <taxon>Pezizomycotina</taxon>
        <taxon>Eurotiomycetes</taxon>
        <taxon>Eurotiomycetidae</taxon>
        <taxon>Eurotiales</taxon>
        <taxon>Aspergillaceae</taxon>
        <taxon>Aspergillus</taxon>
        <taxon>Aspergillus subgen. Circumdati</taxon>
    </lineage>
</organism>
<dbReference type="EMBL" id="ML737181">
    <property type="protein sequence ID" value="KAE8337334.1"/>
    <property type="molecule type" value="Genomic_DNA"/>
</dbReference>
<evidence type="ECO:0000256" key="1">
    <source>
        <dbReference type="SAM" id="Phobius"/>
    </source>
</evidence>
<sequence length="52" mass="6059">MESMSLCWKASVGWYYMRLEETLLQYVICLLEAATTMCISCILEYFALVIPK</sequence>
<accession>A0A5N6XW18</accession>
<keyword evidence="1" id="KW-0812">Transmembrane</keyword>
<evidence type="ECO:0000313" key="2">
    <source>
        <dbReference type="EMBL" id="KAE8337334.1"/>
    </source>
</evidence>
<gene>
    <name evidence="2" type="ORF">BDV24DRAFT_140123</name>
</gene>
<feature type="transmembrane region" description="Helical" evidence="1">
    <location>
        <begin position="23"/>
        <end position="50"/>
    </location>
</feature>
<dbReference type="Proteomes" id="UP000325558">
    <property type="component" value="Unassembled WGS sequence"/>
</dbReference>
<protein>
    <submittedName>
        <fullName evidence="2">Uncharacterized protein</fullName>
    </submittedName>
</protein>
<keyword evidence="1" id="KW-0472">Membrane</keyword>
<dbReference type="AlphaFoldDB" id="A0A5N6XW18"/>